<keyword evidence="2" id="KW-1185">Reference proteome</keyword>
<sequence length="142" mass="15759">MSKFGYPDRFIQMVSQFHDGMQAQVLDGGEPSAPFPVFKGVKQACVLALTLFSMMFSAMLTDAFNADTPGIGIRYRTDGKLYNPRRLQTKTKVHTGRIRDFLFDDDCSLNAGNEADMPHSMNLFSTACDNFGPTISTKKTTV</sequence>
<comment type="caution">
    <text evidence="1">The sequence shown here is derived from an EMBL/GenBank/DDBJ whole genome shotgun (WGS) entry which is preliminary data.</text>
</comment>
<accession>A0AAV4GBR8</accession>
<dbReference type="PANTHER" id="PTHR47027:SF26">
    <property type="entry name" value="REVERSE TRANSCRIPTASE DOMAIN-CONTAINING PROTEIN"/>
    <property type="match status" value="1"/>
</dbReference>
<dbReference type="EMBL" id="BMAT01008342">
    <property type="protein sequence ID" value="GFR82749.1"/>
    <property type="molecule type" value="Genomic_DNA"/>
</dbReference>
<dbReference type="Proteomes" id="UP000762676">
    <property type="component" value="Unassembled WGS sequence"/>
</dbReference>
<dbReference type="AlphaFoldDB" id="A0AAV4GBR8"/>
<reference evidence="1 2" key="1">
    <citation type="journal article" date="2021" name="Elife">
        <title>Chloroplast acquisition without the gene transfer in kleptoplastic sea slugs, Plakobranchus ocellatus.</title>
        <authorList>
            <person name="Maeda T."/>
            <person name="Takahashi S."/>
            <person name="Yoshida T."/>
            <person name="Shimamura S."/>
            <person name="Takaki Y."/>
            <person name="Nagai Y."/>
            <person name="Toyoda A."/>
            <person name="Suzuki Y."/>
            <person name="Arimoto A."/>
            <person name="Ishii H."/>
            <person name="Satoh N."/>
            <person name="Nishiyama T."/>
            <person name="Hasebe M."/>
            <person name="Maruyama T."/>
            <person name="Minagawa J."/>
            <person name="Obokata J."/>
            <person name="Shigenobu S."/>
        </authorList>
    </citation>
    <scope>NUCLEOTIDE SEQUENCE [LARGE SCALE GENOMIC DNA]</scope>
</reference>
<organism evidence="1 2">
    <name type="scientific">Elysia marginata</name>
    <dbReference type="NCBI Taxonomy" id="1093978"/>
    <lineage>
        <taxon>Eukaryota</taxon>
        <taxon>Metazoa</taxon>
        <taxon>Spiralia</taxon>
        <taxon>Lophotrochozoa</taxon>
        <taxon>Mollusca</taxon>
        <taxon>Gastropoda</taxon>
        <taxon>Heterobranchia</taxon>
        <taxon>Euthyneura</taxon>
        <taxon>Panpulmonata</taxon>
        <taxon>Sacoglossa</taxon>
        <taxon>Placobranchoidea</taxon>
        <taxon>Plakobranchidae</taxon>
        <taxon>Elysia</taxon>
    </lineage>
</organism>
<proteinExistence type="predicted"/>
<protein>
    <recommendedName>
        <fullName evidence="3">Reverse transcriptase domain-containing protein</fullName>
    </recommendedName>
</protein>
<name>A0AAV4GBR8_9GAST</name>
<gene>
    <name evidence="1" type="ORF">ElyMa_004106900</name>
</gene>
<evidence type="ECO:0008006" key="3">
    <source>
        <dbReference type="Google" id="ProtNLM"/>
    </source>
</evidence>
<evidence type="ECO:0000313" key="1">
    <source>
        <dbReference type="EMBL" id="GFR82749.1"/>
    </source>
</evidence>
<dbReference type="PANTHER" id="PTHR47027">
    <property type="entry name" value="REVERSE TRANSCRIPTASE DOMAIN-CONTAINING PROTEIN"/>
    <property type="match status" value="1"/>
</dbReference>
<evidence type="ECO:0000313" key="2">
    <source>
        <dbReference type="Proteomes" id="UP000762676"/>
    </source>
</evidence>